<evidence type="ECO:0000259" key="3">
    <source>
        <dbReference type="PROSITE" id="PS01031"/>
    </source>
</evidence>
<feature type="domain" description="SHSP" evidence="3">
    <location>
        <begin position="74"/>
        <end position="183"/>
    </location>
</feature>
<dbReference type="InterPro" id="IPR001436">
    <property type="entry name" value="Alpha-crystallin/sHSP_animal"/>
</dbReference>
<dbReference type="GO" id="GO:0042026">
    <property type="term" value="P:protein refolding"/>
    <property type="evidence" value="ECO:0007669"/>
    <property type="project" value="TreeGrafter"/>
</dbReference>
<dbReference type="STRING" id="144197.ENSSPAP00000021678"/>
<dbReference type="PANTHER" id="PTHR45640">
    <property type="entry name" value="HEAT SHOCK PROTEIN HSP-12.2-RELATED"/>
    <property type="match status" value="1"/>
</dbReference>
<reference evidence="4" key="1">
    <citation type="submission" date="2023-09" db="UniProtKB">
        <authorList>
            <consortium name="Ensembl"/>
        </authorList>
    </citation>
    <scope>IDENTIFICATION</scope>
</reference>
<sequence length="206" mass="22828">MSEQAKTEMSCGDQGRAAPWYPLRKWWQSSRLLNQDVGLPPLLEPGDARWMDVERLQRSLAGCSWPGYIPAPPLFVPYISGSAHQPGQKISKWRVSMDVAHFSPSEISLSVRDGFLEVEGRHEERPDEHGFIARCFTRKYRLPVEVDVTKITSMLSVDGILTVEAPVPETSVPAAILIPIKVIPAGKINNTDTSVWSIAILEPAVG</sequence>
<name>A0A3B5AJJ5_9TELE</name>
<comment type="similarity">
    <text evidence="1 2">Belongs to the small heat shock protein (HSP20) family.</text>
</comment>
<dbReference type="SUPFAM" id="SSF49764">
    <property type="entry name" value="HSP20-like chaperones"/>
    <property type="match status" value="1"/>
</dbReference>
<dbReference type="PANTHER" id="PTHR45640:SF7">
    <property type="entry name" value="HEAT SHOCK PROTEIN BETA-1"/>
    <property type="match status" value="1"/>
</dbReference>
<accession>A0A3B5AJJ5</accession>
<dbReference type="PROSITE" id="PS01031">
    <property type="entry name" value="SHSP"/>
    <property type="match status" value="1"/>
</dbReference>
<proteinExistence type="inferred from homology"/>
<dbReference type="Ensembl" id="ENSSPAT00000022018.1">
    <property type="protein sequence ID" value="ENSSPAP00000021678.1"/>
    <property type="gene ID" value="ENSSPAG00000016283.1"/>
</dbReference>
<dbReference type="Pfam" id="PF00011">
    <property type="entry name" value="HSP20"/>
    <property type="match status" value="1"/>
</dbReference>
<evidence type="ECO:0000256" key="2">
    <source>
        <dbReference type="RuleBase" id="RU003616"/>
    </source>
</evidence>
<dbReference type="GeneTree" id="ENSGT00940000155882"/>
<dbReference type="PRINTS" id="PR00299">
    <property type="entry name" value="ACRYSTALLIN"/>
</dbReference>
<dbReference type="InterPro" id="IPR008978">
    <property type="entry name" value="HSP20-like_chaperone"/>
</dbReference>
<dbReference type="GO" id="GO:0009408">
    <property type="term" value="P:response to heat"/>
    <property type="evidence" value="ECO:0007669"/>
    <property type="project" value="TreeGrafter"/>
</dbReference>
<dbReference type="InterPro" id="IPR002068">
    <property type="entry name" value="A-crystallin/Hsp20_dom"/>
</dbReference>
<evidence type="ECO:0000256" key="1">
    <source>
        <dbReference type="PROSITE-ProRule" id="PRU00285"/>
    </source>
</evidence>
<dbReference type="GO" id="GO:0005634">
    <property type="term" value="C:nucleus"/>
    <property type="evidence" value="ECO:0007669"/>
    <property type="project" value="TreeGrafter"/>
</dbReference>
<dbReference type="CDD" id="cd06526">
    <property type="entry name" value="metazoan_ACD"/>
    <property type="match status" value="1"/>
</dbReference>
<protein>
    <recommendedName>
        <fullName evidence="3">SHSP domain-containing protein</fullName>
    </recommendedName>
</protein>
<evidence type="ECO:0000313" key="4">
    <source>
        <dbReference type="Ensembl" id="ENSSPAP00000021678.1"/>
    </source>
</evidence>
<dbReference type="GO" id="GO:0005737">
    <property type="term" value="C:cytoplasm"/>
    <property type="evidence" value="ECO:0007669"/>
    <property type="project" value="TreeGrafter"/>
</dbReference>
<dbReference type="GO" id="GO:0051082">
    <property type="term" value="F:unfolded protein binding"/>
    <property type="evidence" value="ECO:0007669"/>
    <property type="project" value="TreeGrafter"/>
</dbReference>
<dbReference type="GO" id="GO:0043066">
    <property type="term" value="P:negative regulation of apoptotic process"/>
    <property type="evidence" value="ECO:0007669"/>
    <property type="project" value="TreeGrafter"/>
</dbReference>
<organism evidence="4">
    <name type="scientific">Stegastes partitus</name>
    <name type="common">bicolor damselfish</name>
    <dbReference type="NCBI Taxonomy" id="144197"/>
    <lineage>
        <taxon>Eukaryota</taxon>
        <taxon>Metazoa</taxon>
        <taxon>Chordata</taxon>
        <taxon>Craniata</taxon>
        <taxon>Vertebrata</taxon>
        <taxon>Euteleostomi</taxon>
        <taxon>Actinopterygii</taxon>
        <taxon>Neopterygii</taxon>
        <taxon>Teleostei</taxon>
        <taxon>Neoteleostei</taxon>
        <taxon>Acanthomorphata</taxon>
        <taxon>Ovalentaria</taxon>
        <taxon>Pomacentridae</taxon>
        <taxon>Stegastes</taxon>
    </lineage>
</organism>
<dbReference type="AlphaFoldDB" id="A0A3B5AJJ5"/>
<dbReference type="Gene3D" id="2.60.40.790">
    <property type="match status" value="1"/>
</dbReference>